<organism evidence="7">
    <name type="scientific">hydrothermal vent metagenome</name>
    <dbReference type="NCBI Taxonomy" id="652676"/>
    <lineage>
        <taxon>unclassified sequences</taxon>
        <taxon>metagenomes</taxon>
        <taxon>ecological metagenomes</taxon>
    </lineage>
</organism>
<dbReference type="Pfam" id="PF07681">
    <property type="entry name" value="DoxX"/>
    <property type="match status" value="1"/>
</dbReference>
<reference evidence="7" key="1">
    <citation type="submission" date="2018-06" db="EMBL/GenBank/DDBJ databases">
        <authorList>
            <person name="Zhirakovskaya E."/>
        </authorList>
    </citation>
    <scope>NUCLEOTIDE SEQUENCE</scope>
</reference>
<evidence type="ECO:0000256" key="5">
    <source>
        <dbReference type="ARBA" id="ARBA00023136"/>
    </source>
</evidence>
<evidence type="ECO:0000256" key="1">
    <source>
        <dbReference type="ARBA" id="ARBA00004651"/>
    </source>
</evidence>
<feature type="transmembrane region" description="Helical" evidence="6">
    <location>
        <begin position="73"/>
        <end position="92"/>
    </location>
</feature>
<protein>
    <recommendedName>
        <fullName evidence="8">DoxX family protein</fullName>
    </recommendedName>
</protein>
<sequence length="103" mass="11073">MINYHSLAAPIGWLSIALIFIISGIMKIPAYDGTQAYMQAVGVSGYLLPLTILFEVIVAIMIVIGWKTRLGAIALAGGFLFLIAHGAGAYSLDNYMKNKAQLL</sequence>
<dbReference type="GO" id="GO:0005886">
    <property type="term" value="C:plasma membrane"/>
    <property type="evidence" value="ECO:0007669"/>
    <property type="project" value="UniProtKB-SubCell"/>
</dbReference>
<evidence type="ECO:0000256" key="6">
    <source>
        <dbReference type="SAM" id="Phobius"/>
    </source>
</evidence>
<dbReference type="AlphaFoldDB" id="A0A3B1AJ05"/>
<keyword evidence="2" id="KW-1003">Cell membrane</keyword>
<comment type="subcellular location">
    <subcellularLocation>
        <location evidence="1">Cell membrane</location>
        <topology evidence="1">Multi-pass membrane protein</topology>
    </subcellularLocation>
</comment>
<evidence type="ECO:0000313" key="7">
    <source>
        <dbReference type="EMBL" id="VAX05896.1"/>
    </source>
</evidence>
<proteinExistence type="predicted"/>
<gene>
    <name evidence="7" type="ORF">MNBD_ALPHA03-1678</name>
</gene>
<evidence type="ECO:0008006" key="8">
    <source>
        <dbReference type="Google" id="ProtNLM"/>
    </source>
</evidence>
<dbReference type="EMBL" id="UOFW01000148">
    <property type="protein sequence ID" value="VAX05896.1"/>
    <property type="molecule type" value="Genomic_DNA"/>
</dbReference>
<evidence type="ECO:0000256" key="2">
    <source>
        <dbReference type="ARBA" id="ARBA00022475"/>
    </source>
</evidence>
<name>A0A3B1AJ05_9ZZZZ</name>
<accession>A0A3B1AJ05</accession>
<evidence type="ECO:0000256" key="4">
    <source>
        <dbReference type="ARBA" id="ARBA00022989"/>
    </source>
</evidence>
<dbReference type="PANTHER" id="PTHR33452:SF1">
    <property type="entry name" value="INNER MEMBRANE PROTEIN YPHA-RELATED"/>
    <property type="match status" value="1"/>
</dbReference>
<keyword evidence="3 6" id="KW-0812">Transmembrane</keyword>
<dbReference type="InterPro" id="IPR032808">
    <property type="entry name" value="DoxX"/>
</dbReference>
<feature type="transmembrane region" description="Helical" evidence="6">
    <location>
        <begin position="46"/>
        <end position="66"/>
    </location>
</feature>
<keyword evidence="5 6" id="KW-0472">Membrane</keyword>
<feature type="transmembrane region" description="Helical" evidence="6">
    <location>
        <begin position="7"/>
        <end position="26"/>
    </location>
</feature>
<keyword evidence="4 6" id="KW-1133">Transmembrane helix</keyword>
<evidence type="ECO:0000256" key="3">
    <source>
        <dbReference type="ARBA" id="ARBA00022692"/>
    </source>
</evidence>
<dbReference type="PANTHER" id="PTHR33452">
    <property type="entry name" value="OXIDOREDUCTASE CATD-RELATED"/>
    <property type="match status" value="1"/>
</dbReference>
<dbReference type="InterPro" id="IPR051907">
    <property type="entry name" value="DoxX-like_oxidoreductase"/>
</dbReference>